<dbReference type="EMBL" id="BSDY01000003">
    <property type="protein sequence ID" value="GLI55394.1"/>
    <property type="molecule type" value="Genomic_DNA"/>
</dbReference>
<comment type="caution">
    <text evidence="2">The sequence shown here is derived from an EMBL/GenBank/DDBJ whole genome shotgun (WGS) entry which is preliminary data.</text>
</comment>
<gene>
    <name evidence="2" type="ORF">PM10SUCC1_09080</name>
</gene>
<evidence type="ECO:0000313" key="2">
    <source>
        <dbReference type="EMBL" id="GLI55394.1"/>
    </source>
</evidence>
<dbReference type="Proteomes" id="UP001144471">
    <property type="component" value="Unassembled WGS sequence"/>
</dbReference>
<evidence type="ECO:0000313" key="3">
    <source>
        <dbReference type="Proteomes" id="UP001144471"/>
    </source>
</evidence>
<proteinExistence type="predicted"/>
<keyword evidence="1" id="KW-0732">Signal</keyword>
<dbReference type="InterPro" id="IPR008962">
    <property type="entry name" value="PapD-like_sf"/>
</dbReference>
<keyword evidence="3" id="KW-1185">Reference proteome</keyword>
<protein>
    <recommendedName>
        <fullName evidence="4">Pili assembly chaperone N-terminal domain-containing protein</fullName>
    </recommendedName>
</protein>
<accession>A0A9W6GK71</accession>
<sequence length="234" mass="26468">MMKKILMGLILFVSLHTAQAIPTLYPQITEIEMKGDVEYEKIIIGNTGDQSVRYALKLIPFDEEYDLTPYVDFFPKVVEVRPGKQRVIKMSVKDLPKEFTDGEMRTTLMIEELRSKTSQVYKTMNVESEGTSATIGVNVDIGTTIYARKGNLIETVALNTIEEVEDGYLVTVSNTGNTSFQPKIELTEKDDTIHIETNKILRGGQDTFKVDSKYKGRLMVIKDSKGKEIIKENL</sequence>
<dbReference type="AlphaFoldDB" id="A0A9W6GK71"/>
<feature type="signal peptide" evidence="1">
    <location>
        <begin position="1"/>
        <end position="20"/>
    </location>
</feature>
<name>A0A9W6GK71_9FUSO</name>
<dbReference type="SUPFAM" id="SSF49354">
    <property type="entry name" value="PapD-like"/>
    <property type="match status" value="1"/>
</dbReference>
<evidence type="ECO:0000256" key="1">
    <source>
        <dbReference type="SAM" id="SignalP"/>
    </source>
</evidence>
<evidence type="ECO:0008006" key="4">
    <source>
        <dbReference type="Google" id="ProtNLM"/>
    </source>
</evidence>
<organism evidence="2 3">
    <name type="scientific">Propionigenium maris DSM 9537</name>
    <dbReference type="NCBI Taxonomy" id="1123000"/>
    <lineage>
        <taxon>Bacteria</taxon>
        <taxon>Fusobacteriati</taxon>
        <taxon>Fusobacteriota</taxon>
        <taxon>Fusobacteriia</taxon>
        <taxon>Fusobacteriales</taxon>
        <taxon>Fusobacteriaceae</taxon>
        <taxon>Propionigenium</taxon>
    </lineage>
</organism>
<reference evidence="2" key="1">
    <citation type="submission" date="2022-12" db="EMBL/GenBank/DDBJ databases">
        <title>Reference genome sequencing for broad-spectrum identification of bacterial and archaeal isolates by mass spectrometry.</title>
        <authorList>
            <person name="Sekiguchi Y."/>
            <person name="Tourlousse D.M."/>
        </authorList>
    </citation>
    <scope>NUCLEOTIDE SEQUENCE</scope>
    <source>
        <strain evidence="2">10succ1</strain>
    </source>
</reference>
<feature type="chain" id="PRO_5040817865" description="Pili assembly chaperone N-terminal domain-containing protein" evidence="1">
    <location>
        <begin position="21"/>
        <end position="234"/>
    </location>
</feature>